<reference evidence="1" key="2">
    <citation type="submission" date="2023-06" db="EMBL/GenBank/DDBJ databases">
        <authorList>
            <consortium name="Lawrence Berkeley National Laboratory"/>
            <person name="Haridas S."/>
            <person name="Hensen N."/>
            <person name="Bonometti L."/>
            <person name="Westerberg I."/>
            <person name="Brannstrom I.O."/>
            <person name="Guillou S."/>
            <person name="Cros-Aarteil S."/>
            <person name="Calhoun S."/>
            <person name="Kuo A."/>
            <person name="Mondo S."/>
            <person name="Pangilinan J."/>
            <person name="Riley R."/>
            <person name="Labutti K."/>
            <person name="Andreopoulos B."/>
            <person name="Lipzen A."/>
            <person name="Chen C."/>
            <person name="Yanf M."/>
            <person name="Daum C."/>
            <person name="Ng V."/>
            <person name="Clum A."/>
            <person name="Steindorff A."/>
            <person name="Ohm R."/>
            <person name="Martin F."/>
            <person name="Silar P."/>
            <person name="Natvig D."/>
            <person name="Lalanne C."/>
            <person name="Gautier V."/>
            <person name="Ament-Velasquez S.L."/>
            <person name="Kruys A."/>
            <person name="Hutchinson M.I."/>
            <person name="Powell A.J."/>
            <person name="Barry K."/>
            <person name="Miller A.N."/>
            <person name="Grigoriev I.V."/>
            <person name="Debuchy R."/>
            <person name="Gladieux P."/>
            <person name="Thoren M.H."/>
            <person name="Johannesson H."/>
        </authorList>
    </citation>
    <scope>NUCLEOTIDE SEQUENCE</scope>
    <source>
        <strain evidence="1">CBS 118394</strain>
    </source>
</reference>
<dbReference type="Proteomes" id="UP001283341">
    <property type="component" value="Unassembled WGS sequence"/>
</dbReference>
<reference evidence="1" key="1">
    <citation type="journal article" date="2023" name="Mol. Phylogenet. Evol.">
        <title>Genome-scale phylogeny and comparative genomics of the fungal order Sordariales.</title>
        <authorList>
            <person name="Hensen N."/>
            <person name="Bonometti L."/>
            <person name="Westerberg I."/>
            <person name="Brannstrom I.O."/>
            <person name="Guillou S."/>
            <person name="Cros-Aarteil S."/>
            <person name="Calhoun S."/>
            <person name="Haridas S."/>
            <person name="Kuo A."/>
            <person name="Mondo S."/>
            <person name="Pangilinan J."/>
            <person name="Riley R."/>
            <person name="LaButti K."/>
            <person name="Andreopoulos B."/>
            <person name="Lipzen A."/>
            <person name="Chen C."/>
            <person name="Yan M."/>
            <person name="Daum C."/>
            <person name="Ng V."/>
            <person name="Clum A."/>
            <person name="Steindorff A."/>
            <person name="Ohm R.A."/>
            <person name="Martin F."/>
            <person name="Silar P."/>
            <person name="Natvig D.O."/>
            <person name="Lalanne C."/>
            <person name="Gautier V."/>
            <person name="Ament-Velasquez S.L."/>
            <person name="Kruys A."/>
            <person name="Hutchinson M.I."/>
            <person name="Powell A.J."/>
            <person name="Barry K."/>
            <person name="Miller A.N."/>
            <person name="Grigoriev I.V."/>
            <person name="Debuchy R."/>
            <person name="Gladieux P."/>
            <person name="Hiltunen Thoren M."/>
            <person name="Johannesson H."/>
        </authorList>
    </citation>
    <scope>NUCLEOTIDE SEQUENCE</scope>
    <source>
        <strain evidence="1">CBS 118394</strain>
    </source>
</reference>
<accession>A0AAE0IBR9</accession>
<organism evidence="1 2">
    <name type="scientific">Apodospora peruviana</name>
    <dbReference type="NCBI Taxonomy" id="516989"/>
    <lineage>
        <taxon>Eukaryota</taxon>
        <taxon>Fungi</taxon>
        <taxon>Dikarya</taxon>
        <taxon>Ascomycota</taxon>
        <taxon>Pezizomycotina</taxon>
        <taxon>Sordariomycetes</taxon>
        <taxon>Sordariomycetidae</taxon>
        <taxon>Sordariales</taxon>
        <taxon>Lasiosphaeriaceae</taxon>
        <taxon>Apodospora</taxon>
    </lineage>
</organism>
<name>A0AAE0IBR9_9PEZI</name>
<evidence type="ECO:0000313" key="1">
    <source>
        <dbReference type="EMBL" id="KAK3322222.1"/>
    </source>
</evidence>
<gene>
    <name evidence="1" type="ORF">B0H66DRAFT_601689</name>
</gene>
<evidence type="ECO:0000313" key="2">
    <source>
        <dbReference type="Proteomes" id="UP001283341"/>
    </source>
</evidence>
<comment type="caution">
    <text evidence="1">The sequence shown here is derived from an EMBL/GenBank/DDBJ whole genome shotgun (WGS) entry which is preliminary data.</text>
</comment>
<protein>
    <submittedName>
        <fullName evidence="1">Uncharacterized protein</fullName>
    </submittedName>
</protein>
<proteinExistence type="predicted"/>
<keyword evidence="2" id="KW-1185">Reference proteome</keyword>
<sequence>MGNHDRSRWTTRAAAASLSFMCMVPTASAFRLSDFMLITSTQVPLGCILAYNNQISGCTARDFTKGSAGCSTACVDGINRIQYTLQAVCGDVSEPATTILGQALLEHNFDKTHTHNCRPAADDDNRPSNSIVISTHHYRNHVHVEFDFNCADAPCVGYSRYRTAACVLTRSADRLDDGNVPTHGVDDHGTAAQHQNRYRWSREFVR</sequence>
<dbReference type="EMBL" id="JAUEDM010000003">
    <property type="protein sequence ID" value="KAK3322222.1"/>
    <property type="molecule type" value="Genomic_DNA"/>
</dbReference>
<dbReference type="AlphaFoldDB" id="A0AAE0IBR9"/>